<evidence type="ECO:0000256" key="1">
    <source>
        <dbReference type="SAM" id="MobiDB-lite"/>
    </source>
</evidence>
<proteinExistence type="predicted"/>
<evidence type="ECO:0000313" key="3">
    <source>
        <dbReference type="Proteomes" id="UP000182486"/>
    </source>
</evidence>
<feature type="region of interest" description="Disordered" evidence="1">
    <location>
        <begin position="300"/>
        <end position="333"/>
    </location>
</feature>
<name>A0A1K0GGX4_9ACTN</name>
<dbReference type="Gene3D" id="1.20.1260.20">
    <property type="entry name" value="PPE superfamily"/>
    <property type="match status" value="1"/>
</dbReference>
<accession>A0A1K0GGX4</accession>
<dbReference type="RefSeq" id="WP_071808032.1">
    <property type="nucleotide sequence ID" value="NZ_MEIA01000326.1"/>
</dbReference>
<keyword evidence="3" id="KW-1185">Reference proteome</keyword>
<protein>
    <submittedName>
        <fullName evidence="2">Uncharacterized protein</fullName>
    </submittedName>
</protein>
<sequence length="333" mass="34677">MTSAAYVGRPGLIAAESSTKAYEGAGIFESACGMVDNGLNADGLGFAGNLVATGLSAIGAVMDPLQAVFAAGVGWLMEHVSCLREPLDKLMGDPKAIEGHAQSWKNIEQRIYDATDFFVAEVNRSSAVWAAASAEAYRRLARSHADSVQAMGKIADGMSKATTILGALVGVARNTIRDIVAEVIGACISKAIQAVTVVLIPKVAAEIAILVAKTSTKILGLLKQLFASIKKVGLFTKQMQGLLEQIGQANRNVLRLEAFRIEAAGTAGSGWSGVRDAYRTVGQGHVSVHGPVDQVVVNTARSASQTNTSQNTGSAGSTMTNEDPEPGPINLPL</sequence>
<feature type="compositionally biased region" description="Polar residues" evidence="1">
    <location>
        <begin position="300"/>
        <end position="321"/>
    </location>
</feature>
<dbReference type="AlphaFoldDB" id="A0A1K0GGX4"/>
<dbReference type="Proteomes" id="UP000182486">
    <property type="component" value="Unassembled WGS sequence"/>
</dbReference>
<comment type="caution">
    <text evidence="2">The sequence shown here is derived from an EMBL/GenBank/DDBJ whole genome shotgun (WGS) entry which is preliminary data.</text>
</comment>
<evidence type="ECO:0000313" key="2">
    <source>
        <dbReference type="EMBL" id="OJF11462.1"/>
    </source>
</evidence>
<organism evidence="2 3">
    <name type="scientific">Couchioplanes caeruleus subsp. caeruleus</name>
    <dbReference type="NCBI Taxonomy" id="56427"/>
    <lineage>
        <taxon>Bacteria</taxon>
        <taxon>Bacillati</taxon>
        <taxon>Actinomycetota</taxon>
        <taxon>Actinomycetes</taxon>
        <taxon>Micromonosporales</taxon>
        <taxon>Micromonosporaceae</taxon>
        <taxon>Couchioplanes</taxon>
    </lineage>
</organism>
<dbReference type="EMBL" id="MEIA01000326">
    <property type="protein sequence ID" value="OJF11462.1"/>
    <property type="molecule type" value="Genomic_DNA"/>
</dbReference>
<dbReference type="InterPro" id="IPR038332">
    <property type="entry name" value="PPE_sf"/>
</dbReference>
<reference evidence="2 3" key="1">
    <citation type="submission" date="2016-09" db="EMBL/GenBank/DDBJ databases">
        <title>Couchioplanes caeruleus draft genome sequence.</title>
        <authorList>
            <person name="Sheehan J."/>
            <person name="Caffrey P."/>
        </authorList>
    </citation>
    <scope>NUCLEOTIDE SEQUENCE [LARGE SCALE GENOMIC DNA]</scope>
    <source>
        <strain evidence="2 3">DSM 43634</strain>
    </source>
</reference>
<gene>
    <name evidence="2" type="ORF">BG844_26210</name>
</gene>